<dbReference type="RefSeq" id="XP_041429570.1">
    <property type="nucleotide sequence ID" value="XM_041573636.1"/>
</dbReference>
<evidence type="ECO:0000313" key="3">
    <source>
        <dbReference type="Proteomes" id="UP000186698"/>
    </source>
</evidence>
<sequence>MYLNITNTMYHHLFIIIIGLFTLFMNTTSAVTVENFTLFKEKLTLKAHTINVIPCMFQTLKPLNPLRFQLEWGKMDTKGYTRLIHLHGDRVTVASPDLKDKYYIFESQVANGICSLVINPTEMTDSGTYQVRLKIVGKLYEPVPSIDIQVKNQDTDSRGLSDKKSETTTIASTAAATVSFEDEILQYINSSAKRETTTSIVLGMLLVVGVIGLLIAVQQCMNRRPKNPAGDEENPSSDEEKPSSDEKKPPVKTSKKGKDKKKKKKKKKKKREKSKSEKSSDESEESASSKSEESEESASSKSEESESD</sequence>
<protein>
    <submittedName>
        <fullName evidence="4">Uncharacterized protein LOC121397222 isoform X1</fullName>
    </submittedName>
</protein>
<dbReference type="KEGG" id="xla:121397222"/>
<dbReference type="SUPFAM" id="SSF48726">
    <property type="entry name" value="Immunoglobulin"/>
    <property type="match status" value="1"/>
</dbReference>
<proteinExistence type="predicted"/>
<evidence type="ECO:0000313" key="4">
    <source>
        <dbReference type="RefSeq" id="XP_041429570.1"/>
    </source>
</evidence>
<feature type="region of interest" description="Disordered" evidence="1">
    <location>
        <begin position="224"/>
        <end position="308"/>
    </location>
</feature>
<reference evidence="4" key="1">
    <citation type="submission" date="2025-08" db="UniProtKB">
        <authorList>
            <consortium name="RefSeq"/>
        </authorList>
    </citation>
    <scope>IDENTIFICATION</scope>
    <source>
        <strain evidence="4">J_2021</strain>
        <tissue evidence="4">Erythrocytes</tissue>
    </source>
</reference>
<organism evidence="3 4">
    <name type="scientific">Xenopus laevis</name>
    <name type="common">African clawed frog</name>
    <dbReference type="NCBI Taxonomy" id="8355"/>
    <lineage>
        <taxon>Eukaryota</taxon>
        <taxon>Metazoa</taxon>
        <taxon>Chordata</taxon>
        <taxon>Craniata</taxon>
        <taxon>Vertebrata</taxon>
        <taxon>Euteleostomi</taxon>
        <taxon>Amphibia</taxon>
        <taxon>Batrachia</taxon>
        <taxon>Anura</taxon>
        <taxon>Pipoidea</taxon>
        <taxon>Pipidae</taxon>
        <taxon>Xenopodinae</taxon>
        <taxon>Xenopus</taxon>
        <taxon>Xenopus</taxon>
    </lineage>
</organism>
<gene>
    <name evidence="4" type="primary">LOC121397222</name>
</gene>
<dbReference type="InterPro" id="IPR036179">
    <property type="entry name" value="Ig-like_dom_sf"/>
</dbReference>
<evidence type="ECO:0000256" key="2">
    <source>
        <dbReference type="SAM" id="Phobius"/>
    </source>
</evidence>
<keyword evidence="2" id="KW-0472">Membrane</keyword>
<keyword evidence="2" id="KW-1133">Transmembrane helix</keyword>
<dbReference type="GeneID" id="121397222"/>
<dbReference type="Gene3D" id="2.60.40.10">
    <property type="entry name" value="Immunoglobulins"/>
    <property type="match status" value="1"/>
</dbReference>
<feature type="compositionally biased region" description="Basic and acidic residues" evidence="1">
    <location>
        <begin position="238"/>
        <end position="249"/>
    </location>
</feature>
<keyword evidence="3" id="KW-1185">Reference proteome</keyword>
<dbReference type="InterPro" id="IPR013783">
    <property type="entry name" value="Ig-like_fold"/>
</dbReference>
<feature type="compositionally biased region" description="Basic residues" evidence="1">
    <location>
        <begin position="253"/>
        <end position="273"/>
    </location>
</feature>
<dbReference type="AlphaFoldDB" id="A0A8J1LLI1"/>
<dbReference type="Proteomes" id="UP000186698">
    <property type="component" value="Chromosome 8L"/>
</dbReference>
<evidence type="ECO:0000256" key="1">
    <source>
        <dbReference type="SAM" id="MobiDB-lite"/>
    </source>
</evidence>
<name>A0A8J1LLI1_XENLA</name>
<feature type="transmembrane region" description="Helical" evidence="2">
    <location>
        <begin position="199"/>
        <end position="217"/>
    </location>
</feature>
<keyword evidence="2" id="KW-0812">Transmembrane</keyword>
<accession>A0A8J1LLI1</accession>